<feature type="signal peptide" evidence="1">
    <location>
        <begin position="1"/>
        <end position="22"/>
    </location>
</feature>
<gene>
    <name evidence="2" type="ORF">Aud_002442</name>
</gene>
<comment type="caution">
    <text evidence="2">The sequence shown here is derived from an EMBL/GenBank/DDBJ whole genome shotgun (WGS) entry which is preliminary data.</text>
</comment>
<protein>
    <recommendedName>
        <fullName evidence="4">GPI anchored cell wall protein</fullName>
    </recommendedName>
</protein>
<evidence type="ECO:0000313" key="2">
    <source>
        <dbReference type="EMBL" id="GIC86080.1"/>
    </source>
</evidence>
<name>A0A8E0UY45_9EURO</name>
<reference evidence="2" key="1">
    <citation type="journal article" date="2015" name="Genome Announc.">
        <title>Draft Genome Sequence of the Pathogenic Filamentous Fungus Aspergillus udagawae Strain IFM 46973T.</title>
        <authorList>
            <person name="Kusuya Y."/>
            <person name="Takahashi-Nakaguchi A."/>
            <person name="Takahashi H."/>
            <person name="Yaguchi T."/>
        </authorList>
    </citation>
    <scope>NUCLEOTIDE SEQUENCE</scope>
    <source>
        <strain evidence="2">IFM 46973</strain>
    </source>
</reference>
<evidence type="ECO:0000313" key="3">
    <source>
        <dbReference type="Proteomes" id="UP000036893"/>
    </source>
</evidence>
<dbReference type="Proteomes" id="UP000036893">
    <property type="component" value="Unassembled WGS sequence"/>
</dbReference>
<dbReference type="EMBL" id="BBXM02000002">
    <property type="protein sequence ID" value="GIC86080.1"/>
    <property type="molecule type" value="Genomic_DNA"/>
</dbReference>
<keyword evidence="1" id="KW-0732">Signal</keyword>
<dbReference type="GeneID" id="66989918"/>
<dbReference type="RefSeq" id="XP_043143346.1">
    <property type="nucleotide sequence ID" value="XM_043287411.1"/>
</dbReference>
<dbReference type="AlphaFoldDB" id="A0A8E0UY45"/>
<evidence type="ECO:0000256" key="1">
    <source>
        <dbReference type="SAM" id="SignalP"/>
    </source>
</evidence>
<evidence type="ECO:0008006" key="4">
    <source>
        <dbReference type="Google" id="ProtNLM"/>
    </source>
</evidence>
<feature type="chain" id="PRO_5034747439" description="GPI anchored cell wall protein" evidence="1">
    <location>
        <begin position="23"/>
        <end position="218"/>
    </location>
</feature>
<sequence length="218" mass="21941">MPKMHSAFILLVALAATASVEATEVQVFQPGPTTLPLDAVEASVVDANAVATALAIKCEGNKYPPDARCALCSPFTITQGPSTYSVSAVYSASAGGVEETHTVVQDCDITSSTELATCTLSAKVEVSVLGRKTITSSSATVTLHSGDIWYTPVVVTAGAEKLTASRATQTLSETTQTRSTATQTAGNDAAVAVNAASGNMGLGQAAVAAVAAAAIGFL</sequence>
<reference evidence="2" key="2">
    <citation type="submission" date="2021-01" db="EMBL/GenBank/DDBJ databases">
        <title>Pan-genome distribution and transcriptional activeness of fungal secondary metabolism genes in Aspergillus section Fumigati.</title>
        <authorList>
            <person name="Takahashi H."/>
            <person name="Umemura M."/>
            <person name="Ninomiya A."/>
            <person name="Kusuya Y."/>
            <person name="Urayama S."/>
            <person name="Shimizu M."/>
            <person name="Watanabe A."/>
            <person name="Kamei K."/>
            <person name="Yaguchi T."/>
            <person name="Hagiwara D."/>
        </authorList>
    </citation>
    <scope>NUCLEOTIDE SEQUENCE</scope>
    <source>
        <strain evidence="2">IFM 46973</strain>
    </source>
</reference>
<proteinExistence type="predicted"/>
<organism evidence="2 3">
    <name type="scientific">Aspergillus udagawae</name>
    <dbReference type="NCBI Taxonomy" id="91492"/>
    <lineage>
        <taxon>Eukaryota</taxon>
        <taxon>Fungi</taxon>
        <taxon>Dikarya</taxon>
        <taxon>Ascomycota</taxon>
        <taxon>Pezizomycotina</taxon>
        <taxon>Eurotiomycetes</taxon>
        <taxon>Eurotiomycetidae</taxon>
        <taxon>Eurotiales</taxon>
        <taxon>Aspergillaceae</taxon>
        <taxon>Aspergillus</taxon>
        <taxon>Aspergillus subgen. Fumigati</taxon>
    </lineage>
</organism>
<accession>A0A8E0UY45</accession>